<dbReference type="Gene3D" id="3.40.50.150">
    <property type="entry name" value="Vaccinia Virus protein VP39"/>
    <property type="match status" value="1"/>
</dbReference>
<dbReference type="SUPFAM" id="SSF53335">
    <property type="entry name" value="S-adenosyl-L-methionine-dependent methyltransferases"/>
    <property type="match status" value="1"/>
</dbReference>
<dbReference type="GO" id="GO:0008168">
    <property type="term" value="F:methyltransferase activity"/>
    <property type="evidence" value="ECO:0007669"/>
    <property type="project" value="UniProtKB-KW"/>
</dbReference>
<evidence type="ECO:0000256" key="1">
    <source>
        <dbReference type="ARBA" id="ARBA00022603"/>
    </source>
</evidence>
<dbReference type="RefSeq" id="WP_254741423.1">
    <property type="nucleotide sequence ID" value="NZ_JANCLU010000008.1"/>
</dbReference>
<accession>A0ABT1LBQ3</accession>
<protein>
    <submittedName>
        <fullName evidence="4">Methyltransferase domain-containing protein</fullName>
    </submittedName>
</protein>
<dbReference type="Proteomes" id="UP001205890">
    <property type="component" value="Unassembled WGS sequence"/>
</dbReference>
<proteinExistence type="predicted"/>
<dbReference type="PANTHER" id="PTHR13090">
    <property type="entry name" value="ARGININE-HYDROXYLASE NDUFAF5, MITOCHONDRIAL"/>
    <property type="match status" value="1"/>
</dbReference>
<organism evidence="4 5">
    <name type="scientific">Alsobacter ponti</name>
    <dbReference type="NCBI Taxonomy" id="2962936"/>
    <lineage>
        <taxon>Bacteria</taxon>
        <taxon>Pseudomonadati</taxon>
        <taxon>Pseudomonadota</taxon>
        <taxon>Alphaproteobacteria</taxon>
        <taxon>Hyphomicrobiales</taxon>
        <taxon>Alsobacteraceae</taxon>
        <taxon>Alsobacter</taxon>
    </lineage>
</organism>
<evidence type="ECO:0000256" key="2">
    <source>
        <dbReference type="ARBA" id="ARBA00022679"/>
    </source>
</evidence>
<dbReference type="Pfam" id="PF13489">
    <property type="entry name" value="Methyltransf_23"/>
    <property type="match status" value="1"/>
</dbReference>
<dbReference type="PANTHER" id="PTHR13090:SF1">
    <property type="entry name" value="ARGININE-HYDROXYLASE NDUFAF5, MITOCHONDRIAL"/>
    <property type="match status" value="1"/>
</dbReference>
<comment type="caution">
    <text evidence="4">The sequence shown here is derived from an EMBL/GenBank/DDBJ whole genome shotgun (WGS) entry which is preliminary data.</text>
</comment>
<feature type="region of interest" description="Disordered" evidence="3">
    <location>
        <begin position="269"/>
        <end position="304"/>
    </location>
</feature>
<dbReference type="InterPro" id="IPR029063">
    <property type="entry name" value="SAM-dependent_MTases_sf"/>
</dbReference>
<dbReference type="InterPro" id="IPR050602">
    <property type="entry name" value="Malonyl-ACP_OMT"/>
</dbReference>
<keyword evidence="5" id="KW-1185">Reference proteome</keyword>
<evidence type="ECO:0000313" key="4">
    <source>
        <dbReference type="EMBL" id="MCP8938917.1"/>
    </source>
</evidence>
<reference evidence="4 5" key="1">
    <citation type="submission" date="2022-07" db="EMBL/GenBank/DDBJ databases">
        <authorList>
            <person name="Li W.-J."/>
            <person name="Deng Q.-Q."/>
        </authorList>
    </citation>
    <scope>NUCLEOTIDE SEQUENCE [LARGE SCALE GENOMIC DNA]</scope>
    <source>
        <strain evidence="4 5">SYSU M60028</strain>
    </source>
</reference>
<name>A0ABT1LBQ3_9HYPH</name>
<evidence type="ECO:0000256" key="3">
    <source>
        <dbReference type="SAM" id="MobiDB-lite"/>
    </source>
</evidence>
<sequence length="304" mass="32320">MSGAPLIFDPALRRDRLRRALRAAEPGAGFLVERAADELGDRLGAVLRRFSVAVDLGTPTPHAAAALRAAGVSGALVRAVPTAEAVGAGPWSGVVLDDETPAFAPESLDLVVSVLALQTVNDLPGAFAQIRRSLKPDGLFLACLAGGATLTELRQAFAQAESEVEGGVSPRVAPFADVRDMGALLQRAGFALPVTDVDAFTVRYADPLALLRDLRAMGATNVLVERRRTPLRRDTLLRMMQIYAERFSDPDGRVRATFELLWVSGWAPHESQQKPLRPGSAKARLADALGVPERPAGEKPGPGQ</sequence>
<keyword evidence="2" id="KW-0808">Transferase</keyword>
<dbReference type="EMBL" id="JANCLU010000008">
    <property type="protein sequence ID" value="MCP8938917.1"/>
    <property type="molecule type" value="Genomic_DNA"/>
</dbReference>
<gene>
    <name evidence="4" type="ORF">NK718_10355</name>
</gene>
<dbReference type="GO" id="GO:0032259">
    <property type="term" value="P:methylation"/>
    <property type="evidence" value="ECO:0007669"/>
    <property type="project" value="UniProtKB-KW"/>
</dbReference>
<keyword evidence="1 4" id="KW-0489">Methyltransferase</keyword>
<evidence type="ECO:0000313" key="5">
    <source>
        <dbReference type="Proteomes" id="UP001205890"/>
    </source>
</evidence>